<sequence length="231" mass="26727">MSYTQKINNIHFDYKVNNILLSSTSDFKDLGVIFDSKLTFSTQINTVVSKATKSLGYIIRSCRDVTSVEALRSLYFGLVSSKLNYCSVVWNPNHAELVSNLESVQKRFLRYCYLKKYNRYPVRGYSYNLLLSEFGFHSLRKQREINGLIFIFKIVNCLINSDVLLSLVDFNVPRAVSRSGVTFHISVPNSQHNFYCPIKSMCRSVNNLRSVDIFFLSFNIFKREIRNSLSN</sequence>
<protein>
    <submittedName>
        <fullName evidence="1">Uncharacterized protein LOC114336755</fullName>
    </submittedName>
</protein>
<dbReference type="PANTHER" id="PTHR33332">
    <property type="entry name" value="REVERSE TRANSCRIPTASE DOMAIN-CONTAINING PROTEIN"/>
    <property type="match status" value="1"/>
</dbReference>
<name>A0A6P7G7I2_DIAVI</name>
<evidence type="ECO:0000313" key="1">
    <source>
        <dbReference type="RefSeq" id="XP_028142927.1"/>
    </source>
</evidence>
<dbReference type="RefSeq" id="XP_028142927.1">
    <property type="nucleotide sequence ID" value="XM_028287126.1"/>
</dbReference>
<dbReference type="PRINTS" id="PR01345">
    <property type="entry name" value="CERVTRCPTASE"/>
</dbReference>
<dbReference type="AlphaFoldDB" id="A0A6P7G7I2"/>
<organism evidence="1">
    <name type="scientific">Diabrotica virgifera virgifera</name>
    <name type="common">western corn rootworm</name>
    <dbReference type="NCBI Taxonomy" id="50390"/>
    <lineage>
        <taxon>Eukaryota</taxon>
        <taxon>Metazoa</taxon>
        <taxon>Ecdysozoa</taxon>
        <taxon>Arthropoda</taxon>
        <taxon>Hexapoda</taxon>
        <taxon>Insecta</taxon>
        <taxon>Pterygota</taxon>
        <taxon>Neoptera</taxon>
        <taxon>Endopterygota</taxon>
        <taxon>Coleoptera</taxon>
        <taxon>Polyphaga</taxon>
        <taxon>Cucujiformia</taxon>
        <taxon>Chrysomeloidea</taxon>
        <taxon>Chrysomelidae</taxon>
        <taxon>Galerucinae</taxon>
        <taxon>Diabroticina</taxon>
        <taxon>Diabroticites</taxon>
        <taxon>Diabrotica</taxon>
    </lineage>
</organism>
<proteinExistence type="predicted"/>
<accession>A0A6P7G7I2</accession>
<dbReference type="InParanoid" id="A0A6P7G7I2"/>
<gene>
    <name evidence="1" type="primary">LOC114336755</name>
</gene>
<reference evidence="1" key="1">
    <citation type="submission" date="2025-08" db="UniProtKB">
        <authorList>
            <consortium name="RefSeq"/>
        </authorList>
    </citation>
    <scope>IDENTIFICATION</scope>
</reference>